<reference evidence="1 2" key="1">
    <citation type="submission" date="2018-03" db="EMBL/GenBank/DDBJ databases">
        <authorList>
            <person name="Keele B.F."/>
        </authorList>
    </citation>
    <scope>NUCLEOTIDE SEQUENCE [LARGE SCALE GENOMIC DNA]</scope>
    <source>
        <strain evidence="1">ZCTH4_d</strain>
    </source>
</reference>
<gene>
    <name evidence="1" type="ORF">C6P37_15570</name>
</gene>
<dbReference type="Proteomes" id="UP000257014">
    <property type="component" value="Unassembled WGS sequence"/>
</dbReference>
<dbReference type="AlphaFoldDB" id="A0A3E0JXJ7"/>
<dbReference type="EMBL" id="QEWE01000036">
    <property type="protein sequence ID" value="REJ24800.1"/>
    <property type="molecule type" value="Genomic_DNA"/>
</dbReference>
<comment type="caution">
    <text evidence="1">The sequence shown here is derived from an EMBL/GenBank/DDBJ whole genome shotgun (WGS) entry which is preliminary data.</text>
</comment>
<evidence type="ECO:0000313" key="1">
    <source>
        <dbReference type="EMBL" id="REJ24800.1"/>
    </source>
</evidence>
<accession>A0A3E0JXJ7</accession>
<sequence>MGVSLFYLGVESEHPPFAAVLQYDFNTRFSCGSRGTCSLESFVRTEMAGGMEGFFCLFSK</sequence>
<protein>
    <submittedName>
        <fullName evidence="1">Uncharacterized protein</fullName>
    </submittedName>
</protein>
<organism evidence="1 2">
    <name type="scientific">Caldibacillus debilis</name>
    <dbReference type="NCBI Taxonomy" id="301148"/>
    <lineage>
        <taxon>Bacteria</taxon>
        <taxon>Bacillati</taxon>
        <taxon>Bacillota</taxon>
        <taxon>Bacilli</taxon>
        <taxon>Bacillales</taxon>
        <taxon>Bacillaceae</taxon>
        <taxon>Caldibacillus</taxon>
    </lineage>
</organism>
<proteinExistence type="predicted"/>
<evidence type="ECO:0000313" key="2">
    <source>
        <dbReference type="Proteomes" id="UP000257014"/>
    </source>
</evidence>
<name>A0A3E0JXJ7_9BACI</name>